<accession>A0A6J4PAZ9</accession>
<dbReference type="PANTHER" id="PTHR37017">
    <property type="entry name" value="AB HYDROLASE-1 DOMAIN-CONTAINING PROTEIN-RELATED"/>
    <property type="match status" value="1"/>
</dbReference>
<dbReference type="Gene3D" id="3.40.50.1820">
    <property type="entry name" value="alpha/beta hydrolase"/>
    <property type="match status" value="1"/>
</dbReference>
<feature type="domain" description="AB hydrolase-1" evidence="1">
    <location>
        <begin position="5"/>
        <end position="225"/>
    </location>
</feature>
<dbReference type="InterPro" id="IPR052897">
    <property type="entry name" value="Sec-Metab_Biosynth_Hydrolase"/>
</dbReference>
<evidence type="ECO:0000313" key="2">
    <source>
        <dbReference type="EMBL" id="CAA9407680.1"/>
    </source>
</evidence>
<dbReference type="GO" id="GO:0003824">
    <property type="term" value="F:catalytic activity"/>
    <property type="evidence" value="ECO:0007669"/>
    <property type="project" value="UniProtKB-ARBA"/>
</dbReference>
<sequence>MKPTIVLVHGAFAESASWDGVIDRLLSRNYRVLAAANPLRGVMNDAQAASDLVRTVDNPVLLVGHSYGGTVISNVDRGAGDIRGLVYVCGFAPDEGESCAELSSRVSGGTLGETLTIVRLADGGSDLYILPERYHQQFAADVSPEMAARMAVMQRPVTEAGLNDPAGSDPLWKDIPSWFIYGELDRNIPAGAHAFMAERARARNAVEVGGAAHALSVSRPEEVAQMILEAAMACELVSA</sequence>
<dbReference type="InterPro" id="IPR000073">
    <property type="entry name" value="AB_hydrolase_1"/>
</dbReference>
<proteinExistence type="predicted"/>
<name>A0A6J4PAZ9_9ACTN</name>
<reference evidence="2" key="1">
    <citation type="submission" date="2020-02" db="EMBL/GenBank/DDBJ databases">
        <authorList>
            <person name="Meier V. D."/>
        </authorList>
    </citation>
    <scope>NUCLEOTIDE SEQUENCE</scope>
    <source>
        <strain evidence="2">AVDCRST_MAG75</strain>
    </source>
</reference>
<gene>
    <name evidence="2" type="ORF">AVDCRST_MAG75-2541</name>
</gene>
<dbReference type="SUPFAM" id="SSF53474">
    <property type="entry name" value="alpha/beta-Hydrolases"/>
    <property type="match status" value="1"/>
</dbReference>
<protein>
    <recommendedName>
        <fullName evidence="1">AB hydrolase-1 domain-containing protein</fullName>
    </recommendedName>
</protein>
<dbReference type="AlphaFoldDB" id="A0A6J4PAZ9"/>
<dbReference type="InterPro" id="IPR029058">
    <property type="entry name" value="AB_hydrolase_fold"/>
</dbReference>
<organism evidence="2">
    <name type="scientific">uncultured Propionibacteriaceae bacterium</name>
    <dbReference type="NCBI Taxonomy" id="257457"/>
    <lineage>
        <taxon>Bacteria</taxon>
        <taxon>Bacillati</taxon>
        <taxon>Actinomycetota</taxon>
        <taxon>Actinomycetes</taxon>
        <taxon>Propionibacteriales</taxon>
        <taxon>Propionibacteriaceae</taxon>
        <taxon>environmental samples</taxon>
    </lineage>
</organism>
<dbReference type="EMBL" id="CADCUO010000179">
    <property type="protein sequence ID" value="CAA9407680.1"/>
    <property type="molecule type" value="Genomic_DNA"/>
</dbReference>
<dbReference type="Pfam" id="PF12697">
    <property type="entry name" value="Abhydrolase_6"/>
    <property type="match status" value="1"/>
</dbReference>
<evidence type="ECO:0000259" key="1">
    <source>
        <dbReference type="Pfam" id="PF12697"/>
    </source>
</evidence>
<dbReference type="PANTHER" id="PTHR37017:SF11">
    <property type="entry name" value="ESTERASE_LIPASE_THIOESTERASE DOMAIN-CONTAINING PROTEIN"/>
    <property type="match status" value="1"/>
</dbReference>